<dbReference type="GO" id="GO:0062054">
    <property type="term" value="F:fluoride channel activity"/>
    <property type="evidence" value="ECO:0007669"/>
    <property type="project" value="UniProtKB-UniRule"/>
</dbReference>
<evidence type="ECO:0000256" key="10">
    <source>
        <dbReference type="HAMAP-Rule" id="MF_00454"/>
    </source>
</evidence>
<name>A0A7W5JVE0_9ACTN</name>
<comment type="function">
    <text evidence="9 10">Fluoride-specific ion channel. Important for reducing fluoride concentration in the cell, thus reducing its toxicity.</text>
</comment>
<evidence type="ECO:0000256" key="2">
    <source>
        <dbReference type="ARBA" id="ARBA00022475"/>
    </source>
</evidence>
<feature type="region of interest" description="Disordered" evidence="11">
    <location>
        <begin position="1"/>
        <end position="22"/>
    </location>
</feature>
<keyword evidence="2 10" id="KW-1003">Cell membrane</keyword>
<comment type="activity regulation">
    <text evidence="10">Na(+) is not transported, but it plays an essential structural role and its presence is essential for fluoride channel function.</text>
</comment>
<keyword evidence="4 10" id="KW-1133">Transmembrane helix</keyword>
<keyword evidence="13" id="KW-1185">Reference proteome</keyword>
<sequence>MNETPELSPAEQAVVDPFPELPVDPDVEAAETTTESGVRRARPVHLAPRNIALVAMGGAVGTGLRLLLEDLVPRWGGVPVVTLAINVVGAFLLGLLLEKVADPALDERWSRRARLGLGTGGLGGFTTYSALATDTALLGHGRPGLAAAYAGGTVVAGLLASIGGITLARALRRTADDGQATGA</sequence>
<comment type="catalytic activity">
    <reaction evidence="8">
        <text>fluoride(in) = fluoride(out)</text>
        <dbReference type="Rhea" id="RHEA:76159"/>
        <dbReference type="ChEBI" id="CHEBI:17051"/>
    </reaction>
    <physiologicalReaction direction="left-to-right" evidence="8">
        <dbReference type="Rhea" id="RHEA:76160"/>
    </physiologicalReaction>
</comment>
<accession>A0A7W5JVE0</accession>
<evidence type="ECO:0000256" key="1">
    <source>
        <dbReference type="ARBA" id="ARBA00004651"/>
    </source>
</evidence>
<keyword evidence="10" id="KW-0915">Sodium</keyword>
<feature type="binding site" evidence="10">
    <location>
        <position position="126"/>
    </location>
    <ligand>
        <name>Na(+)</name>
        <dbReference type="ChEBI" id="CHEBI:29101"/>
        <note>structural</note>
    </ligand>
</feature>
<keyword evidence="6 10" id="KW-0407">Ion channel</keyword>
<gene>
    <name evidence="10" type="primary">fluC</name>
    <name evidence="10" type="synonym">crcB</name>
    <name evidence="12" type="ORF">FHX39_001989</name>
</gene>
<evidence type="ECO:0000256" key="4">
    <source>
        <dbReference type="ARBA" id="ARBA00022989"/>
    </source>
</evidence>
<evidence type="ECO:0000256" key="6">
    <source>
        <dbReference type="ARBA" id="ARBA00023303"/>
    </source>
</evidence>
<dbReference type="RefSeq" id="WP_198423341.1">
    <property type="nucleotide sequence ID" value="NZ_JACHZG010000001.1"/>
</dbReference>
<dbReference type="AlphaFoldDB" id="A0A7W5JVE0"/>
<comment type="subcellular location">
    <subcellularLocation>
        <location evidence="1 10">Cell membrane</location>
        <topology evidence="1 10">Multi-pass membrane protein</topology>
    </subcellularLocation>
</comment>
<reference evidence="12 13" key="1">
    <citation type="submission" date="2020-08" db="EMBL/GenBank/DDBJ databases">
        <title>Sequencing the genomes of 1000 actinobacteria strains.</title>
        <authorList>
            <person name="Klenk H.-P."/>
        </authorList>
    </citation>
    <scope>NUCLEOTIDE SEQUENCE [LARGE SCALE GENOMIC DNA]</scope>
    <source>
        <strain evidence="12 13">DSM 11053</strain>
    </source>
</reference>
<dbReference type="EMBL" id="JACHZG010000001">
    <property type="protein sequence ID" value="MBB3327045.1"/>
    <property type="molecule type" value="Genomic_DNA"/>
</dbReference>
<dbReference type="Pfam" id="PF02537">
    <property type="entry name" value="CRCB"/>
    <property type="match status" value="1"/>
</dbReference>
<evidence type="ECO:0000256" key="7">
    <source>
        <dbReference type="ARBA" id="ARBA00035120"/>
    </source>
</evidence>
<protein>
    <recommendedName>
        <fullName evidence="10">Fluoride-specific ion channel FluC</fullName>
    </recommendedName>
</protein>
<feature type="transmembrane region" description="Helical" evidence="10">
    <location>
        <begin position="80"/>
        <end position="101"/>
    </location>
</feature>
<feature type="transmembrane region" description="Helical" evidence="10">
    <location>
        <begin position="146"/>
        <end position="168"/>
    </location>
</feature>
<comment type="similarity">
    <text evidence="7 10">Belongs to the fluoride channel Fluc/FEX (TC 1.A.43) family.</text>
</comment>
<comment type="caution">
    <text evidence="12">The sequence shown here is derived from an EMBL/GenBank/DDBJ whole genome shotgun (WGS) entry which is preliminary data.</text>
</comment>
<keyword evidence="10" id="KW-0406">Ion transport</keyword>
<evidence type="ECO:0000313" key="13">
    <source>
        <dbReference type="Proteomes" id="UP000565572"/>
    </source>
</evidence>
<keyword evidence="10" id="KW-0813">Transport</keyword>
<dbReference type="GO" id="GO:0140114">
    <property type="term" value="P:cellular detoxification of fluoride"/>
    <property type="evidence" value="ECO:0007669"/>
    <property type="project" value="UniProtKB-UniRule"/>
</dbReference>
<dbReference type="Proteomes" id="UP000565572">
    <property type="component" value="Unassembled WGS sequence"/>
</dbReference>
<dbReference type="GO" id="GO:0005886">
    <property type="term" value="C:plasma membrane"/>
    <property type="evidence" value="ECO:0007669"/>
    <property type="project" value="UniProtKB-SubCell"/>
</dbReference>
<evidence type="ECO:0000256" key="8">
    <source>
        <dbReference type="ARBA" id="ARBA00035585"/>
    </source>
</evidence>
<dbReference type="InterPro" id="IPR003691">
    <property type="entry name" value="FluC"/>
</dbReference>
<dbReference type="GO" id="GO:0046872">
    <property type="term" value="F:metal ion binding"/>
    <property type="evidence" value="ECO:0007669"/>
    <property type="project" value="UniProtKB-KW"/>
</dbReference>
<keyword evidence="10" id="KW-0479">Metal-binding</keyword>
<organism evidence="12 13">
    <name type="scientific">Microlunatus antarcticus</name>
    <dbReference type="NCBI Taxonomy" id="53388"/>
    <lineage>
        <taxon>Bacteria</taxon>
        <taxon>Bacillati</taxon>
        <taxon>Actinomycetota</taxon>
        <taxon>Actinomycetes</taxon>
        <taxon>Propionibacteriales</taxon>
        <taxon>Propionibacteriaceae</taxon>
        <taxon>Microlunatus</taxon>
    </lineage>
</organism>
<keyword evidence="5 10" id="KW-0472">Membrane</keyword>
<proteinExistence type="inferred from homology"/>
<evidence type="ECO:0000256" key="5">
    <source>
        <dbReference type="ARBA" id="ARBA00023136"/>
    </source>
</evidence>
<evidence type="ECO:0000313" key="12">
    <source>
        <dbReference type="EMBL" id="MBB3327045.1"/>
    </source>
</evidence>
<evidence type="ECO:0000256" key="3">
    <source>
        <dbReference type="ARBA" id="ARBA00022692"/>
    </source>
</evidence>
<feature type="transmembrane region" description="Helical" evidence="10">
    <location>
        <begin position="50"/>
        <end position="68"/>
    </location>
</feature>
<dbReference type="HAMAP" id="MF_00454">
    <property type="entry name" value="FluC"/>
    <property type="match status" value="1"/>
</dbReference>
<evidence type="ECO:0000256" key="11">
    <source>
        <dbReference type="SAM" id="MobiDB-lite"/>
    </source>
</evidence>
<keyword evidence="3 10" id="KW-0812">Transmembrane</keyword>
<evidence type="ECO:0000256" key="9">
    <source>
        <dbReference type="ARBA" id="ARBA00049940"/>
    </source>
</evidence>
<feature type="binding site" evidence="10">
    <location>
        <position position="123"/>
    </location>
    <ligand>
        <name>Na(+)</name>
        <dbReference type="ChEBI" id="CHEBI:29101"/>
        <note>structural</note>
    </ligand>
</feature>